<keyword evidence="3" id="KW-1185">Reference proteome</keyword>
<dbReference type="EMBL" id="BGZK01000002">
    <property type="protein sequence ID" value="GBO98993.1"/>
    <property type="molecule type" value="Genomic_DNA"/>
</dbReference>
<evidence type="ECO:0000256" key="1">
    <source>
        <dbReference type="SAM" id="MobiDB-lite"/>
    </source>
</evidence>
<comment type="caution">
    <text evidence="2">The sequence shown here is derived from an EMBL/GenBank/DDBJ whole genome shotgun (WGS) entry which is preliminary data.</text>
</comment>
<reference evidence="2 3" key="1">
    <citation type="journal article" date="2019" name="Commun. Biol.">
        <title>The bagworm genome reveals a unique fibroin gene that provides high tensile strength.</title>
        <authorList>
            <person name="Kono N."/>
            <person name="Nakamura H."/>
            <person name="Ohtoshi R."/>
            <person name="Tomita M."/>
            <person name="Numata K."/>
            <person name="Arakawa K."/>
        </authorList>
    </citation>
    <scope>NUCLEOTIDE SEQUENCE [LARGE SCALE GENOMIC DNA]</scope>
</reference>
<accession>A0A4C1SA45</accession>
<proteinExistence type="predicted"/>
<protein>
    <submittedName>
        <fullName evidence="2">Uncharacterized protein</fullName>
    </submittedName>
</protein>
<gene>
    <name evidence="2" type="ORF">EVAR_372_1</name>
</gene>
<name>A0A4C1SA45_EUMVA</name>
<sequence length="96" mass="10989">MIAAETYQEHMASERHDSYIFRVGRRPLEQVRTRLQNSYSEYTGNETRPEQRGKLASALGLTPPTSSSSVRMRTRIIKPATDANVTKYHIDGGRRH</sequence>
<dbReference type="Proteomes" id="UP000299102">
    <property type="component" value="Unassembled WGS sequence"/>
</dbReference>
<feature type="region of interest" description="Disordered" evidence="1">
    <location>
        <begin position="39"/>
        <end position="70"/>
    </location>
</feature>
<organism evidence="2 3">
    <name type="scientific">Eumeta variegata</name>
    <name type="common">Bagworm moth</name>
    <name type="synonym">Eumeta japonica</name>
    <dbReference type="NCBI Taxonomy" id="151549"/>
    <lineage>
        <taxon>Eukaryota</taxon>
        <taxon>Metazoa</taxon>
        <taxon>Ecdysozoa</taxon>
        <taxon>Arthropoda</taxon>
        <taxon>Hexapoda</taxon>
        <taxon>Insecta</taxon>
        <taxon>Pterygota</taxon>
        <taxon>Neoptera</taxon>
        <taxon>Endopterygota</taxon>
        <taxon>Lepidoptera</taxon>
        <taxon>Glossata</taxon>
        <taxon>Ditrysia</taxon>
        <taxon>Tineoidea</taxon>
        <taxon>Psychidae</taxon>
        <taxon>Oiketicinae</taxon>
        <taxon>Eumeta</taxon>
    </lineage>
</organism>
<evidence type="ECO:0000313" key="3">
    <source>
        <dbReference type="Proteomes" id="UP000299102"/>
    </source>
</evidence>
<evidence type="ECO:0000313" key="2">
    <source>
        <dbReference type="EMBL" id="GBO98993.1"/>
    </source>
</evidence>
<dbReference type="AlphaFoldDB" id="A0A4C1SA45"/>